<dbReference type="PROSITE" id="PS52012">
    <property type="entry name" value="CFEM"/>
    <property type="match status" value="1"/>
</dbReference>
<keyword evidence="11" id="KW-0812">Transmembrane</keyword>
<keyword evidence="8" id="KW-0449">Lipoprotein</keyword>
<accession>A0ABR1VFF2</accession>
<feature type="disulfide bond" evidence="9">
    <location>
        <begin position="43"/>
        <end position="50"/>
    </location>
</feature>
<feature type="compositionally biased region" description="Pro residues" evidence="10">
    <location>
        <begin position="104"/>
        <end position="114"/>
    </location>
</feature>
<sequence length="355" mass="35889">MVPSVVLFVVALFWGNVLAQGDMNACAKGCVVNIFADPSRLGCKLEDKNCACHSGDNLKFGVRDCITQACGLTGDALNAQVAASDTYTNEQCQPFTAAAAPPATTAPPAAPAAPAPAASPATTAPPAPAPAPTTADPAKTDTASPEAKVPSATGQPATGTQADATSGANSQPTTGASAASADSPSDTVNVSSAASSHAAGVAASTASPTSSKDASKETEDSNEGLSVAAKAGIGAGAGVVVVMAAITLCCIMMRRRRDSRNAAKSPTRPTRSPLPCNISKPVAGGRHYAEDVESPAALDFPFPATAPVMNEKSSNSSLRSPKAAYQGRSSHDDKYSVRGNRYEDMLPRTQPRTMI</sequence>
<name>A0ABR1VFF2_9PEZI</name>
<keyword evidence="4" id="KW-0964">Secreted</keyword>
<feature type="region of interest" description="Disordered" evidence="10">
    <location>
        <begin position="258"/>
        <end position="278"/>
    </location>
</feature>
<feature type="compositionally biased region" description="Basic and acidic residues" evidence="10">
    <location>
        <begin position="329"/>
        <end position="346"/>
    </location>
</feature>
<evidence type="ECO:0000256" key="12">
    <source>
        <dbReference type="SAM" id="SignalP"/>
    </source>
</evidence>
<feature type="domain" description="CFEM" evidence="13">
    <location>
        <begin position="1"/>
        <end position="121"/>
    </location>
</feature>
<evidence type="ECO:0000256" key="8">
    <source>
        <dbReference type="ARBA" id="ARBA00023288"/>
    </source>
</evidence>
<evidence type="ECO:0000256" key="4">
    <source>
        <dbReference type="ARBA" id="ARBA00022525"/>
    </source>
</evidence>
<feature type="binding site" description="axial binding residue" evidence="9">
    <location>
        <position position="47"/>
    </location>
    <ligand>
        <name>heme</name>
        <dbReference type="ChEBI" id="CHEBI:30413"/>
    </ligand>
    <ligandPart>
        <name>Fe</name>
        <dbReference type="ChEBI" id="CHEBI:18248"/>
    </ligandPart>
</feature>
<dbReference type="EMBL" id="JAQQWL010000006">
    <property type="protein sequence ID" value="KAK8069955.1"/>
    <property type="molecule type" value="Genomic_DNA"/>
</dbReference>
<evidence type="ECO:0000259" key="13">
    <source>
        <dbReference type="PROSITE" id="PS52012"/>
    </source>
</evidence>
<evidence type="ECO:0000256" key="2">
    <source>
        <dbReference type="ARBA" id="ARBA00004613"/>
    </source>
</evidence>
<evidence type="ECO:0000313" key="14">
    <source>
        <dbReference type="EMBL" id="KAK8069955.1"/>
    </source>
</evidence>
<evidence type="ECO:0000256" key="11">
    <source>
        <dbReference type="SAM" id="Phobius"/>
    </source>
</evidence>
<keyword evidence="11" id="KW-1133">Transmembrane helix</keyword>
<feature type="compositionally biased region" description="Polar residues" evidence="10">
    <location>
        <begin position="152"/>
        <end position="175"/>
    </location>
</feature>
<comment type="caution">
    <text evidence="14">The sequence shown here is derived from an EMBL/GenBank/DDBJ whole genome shotgun (WGS) entry which is preliminary data.</text>
</comment>
<comment type="caution">
    <text evidence="9">Lacks conserved residue(s) required for the propagation of feature annotation.</text>
</comment>
<feature type="region of interest" description="Disordered" evidence="10">
    <location>
        <begin position="99"/>
        <end position="223"/>
    </location>
</feature>
<feature type="chain" id="PRO_5046616759" description="CFEM domain-containing protein" evidence="12">
    <location>
        <begin position="20"/>
        <end position="355"/>
    </location>
</feature>
<keyword evidence="5" id="KW-0325">Glycoprotein</keyword>
<proteinExistence type="inferred from homology"/>
<evidence type="ECO:0000256" key="5">
    <source>
        <dbReference type="ARBA" id="ARBA00022622"/>
    </source>
</evidence>
<keyword evidence="9" id="KW-0408">Iron</keyword>
<dbReference type="Proteomes" id="UP001480595">
    <property type="component" value="Unassembled WGS sequence"/>
</dbReference>
<reference evidence="14 15" key="1">
    <citation type="submission" date="2023-01" db="EMBL/GenBank/DDBJ databases">
        <title>Analysis of 21 Apiospora genomes using comparative genomics revels a genus with tremendous synthesis potential of carbohydrate active enzymes and secondary metabolites.</title>
        <authorList>
            <person name="Sorensen T."/>
        </authorList>
    </citation>
    <scope>NUCLEOTIDE SEQUENCE [LARGE SCALE GENOMIC DNA]</scope>
    <source>
        <strain evidence="14 15">CBS 135458</strain>
    </source>
</reference>
<evidence type="ECO:0000256" key="7">
    <source>
        <dbReference type="ARBA" id="ARBA00023157"/>
    </source>
</evidence>
<organism evidence="14 15">
    <name type="scientific">Apiospora phragmitis</name>
    <dbReference type="NCBI Taxonomy" id="2905665"/>
    <lineage>
        <taxon>Eukaryota</taxon>
        <taxon>Fungi</taxon>
        <taxon>Dikarya</taxon>
        <taxon>Ascomycota</taxon>
        <taxon>Pezizomycotina</taxon>
        <taxon>Sordariomycetes</taxon>
        <taxon>Xylariomycetidae</taxon>
        <taxon>Amphisphaeriales</taxon>
        <taxon>Apiosporaceae</taxon>
        <taxon>Apiospora</taxon>
    </lineage>
</organism>
<gene>
    <name evidence="14" type="ORF">PG994_006571</name>
</gene>
<dbReference type="GeneID" id="92091043"/>
<evidence type="ECO:0000256" key="1">
    <source>
        <dbReference type="ARBA" id="ARBA00004589"/>
    </source>
</evidence>
<keyword evidence="15" id="KW-1185">Reference proteome</keyword>
<evidence type="ECO:0000256" key="6">
    <source>
        <dbReference type="ARBA" id="ARBA00022729"/>
    </source>
</evidence>
<comment type="similarity">
    <text evidence="3">Belongs to the RBT5 family.</text>
</comment>
<dbReference type="Pfam" id="PF05730">
    <property type="entry name" value="CFEM"/>
    <property type="match status" value="1"/>
</dbReference>
<keyword evidence="7 9" id="KW-1015">Disulfide bond</keyword>
<dbReference type="RefSeq" id="XP_066717249.1">
    <property type="nucleotide sequence ID" value="XM_066857980.1"/>
</dbReference>
<feature type="signal peptide" evidence="12">
    <location>
        <begin position="1"/>
        <end position="19"/>
    </location>
</feature>
<keyword evidence="11" id="KW-0472">Membrane</keyword>
<feature type="compositionally biased region" description="Low complexity" evidence="10">
    <location>
        <begin position="132"/>
        <end position="145"/>
    </location>
</feature>
<protein>
    <recommendedName>
        <fullName evidence="13">CFEM domain-containing protein</fullName>
    </recommendedName>
</protein>
<dbReference type="InterPro" id="IPR008427">
    <property type="entry name" value="Extracellular_membr_CFEM_dom"/>
</dbReference>
<feature type="compositionally biased region" description="Low complexity" evidence="10">
    <location>
        <begin position="176"/>
        <end position="212"/>
    </location>
</feature>
<comment type="subcellular location">
    <subcellularLocation>
        <location evidence="1">Membrane</location>
        <topology evidence="1">Lipid-anchor</topology>
        <topology evidence="1">GPI-anchor</topology>
    </subcellularLocation>
    <subcellularLocation>
        <location evidence="2">Secreted</location>
    </subcellularLocation>
</comment>
<keyword evidence="9" id="KW-0349">Heme</keyword>
<keyword evidence="6 12" id="KW-0732">Signal</keyword>
<keyword evidence="9" id="KW-0479">Metal-binding</keyword>
<feature type="region of interest" description="Disordered" evidence="10">
    <location>
        <begin position="310"/>
        <end position="355"/>
    </location>
</feature>
<evidence type="ECO:0000313" key="15">
    <source>
        <dbReference type="Proteomes" id="UP001480595"/>
    </source>
</evidence>
<evidence type="ECO:0000256" key="10">
    <source>
        <dbReference type="SAM" id="MobiDB-lite"/>
    </source>
</evidence>
<feature type="transmembrane region" description="Helical" evidence="11">
    <location>
        <begin position="231"/>
        <end position="251"/>
    </location>
</feature>
<evidence type="ECO:0000256" key="3">
    <source>
        <dbReference type="ARBA" id="ARBA00010031"/>
    </source>
</evidence>
<keyword evidence="5" id="KW-0336">GPI-anchor</keyword>
<evidence type="ECO:0000256" key="9">
    <source>
        <dbReference type="PROSITE-ProRule" id="PRU01356"/>
    </source>
</evidence>